<dbReference type="Proteomes" id="UP001066276">
    <property type="component" value="Chromosome 8"/>
</dbReference>
<feature type="chain" id="PRO_5043395257" evidence="2">
    <location>
        <begin position="26"/>
        <end position="120"/>
    </location>
</feature>
<keyword evidence="1" id="KW-0472">Membrane</keyword>
<keyword evidence="2" id="KW-0732">Signal</keyword>
<comment type="caution">
    <text evidence="3">The sequence shown here is derived from an EMBL/GenBank/DDBJ whole genome shotgun (WGS) entry which is preliminary data.</text>
</comment>
<evidence type="ECO:0000256" key="1">
    <source>
        <dbReference type="SAM" id="Phobius"/>
    </source>
</evidence>
<dbReference type="PANTHER" id="PTHR37339">
    <property type="entry name" value="TESTIS-EXPRESSED PROTEIN 29"/>
    <property type="match status" value="1"/>
</dbReference>
<feature type="transmembrane region" description="Helical" evidence="1">
    <location>
        <begin position="70"/>
        <end position="95"/>
    </location>
</feature>
<accession>A0AAV7NJN1</accession>
<sequence length="120" mass="13675">MEINTFFIHCLTFLTGFSGVKNAQAGFLDGFAACDFPLYKECHTSSSKVECALRGCCFNKGRCYRKEVPFYVDGCVALIIIIFGVFICFIVFIIIDSRKKDIWIHPKGHKKKEEEVSRSM</sequence>
<evidence type="ECO:0000256" key="2">
    <source>
        <dbReference type="SAM" id="SignalP"/>
    </source>
</evidence>
<evidence type="ECO:0000313" key="4">
    <source>
        <dbReference type="Proteomes" id="UP001066276"/>
    </source>
</evidence>
<dbReference type="Pfam" id="PF15839">
    <property type="entry name" value="TEX29"/>
    <property type="match status" value="1"/>
</dbReference>
<gene>
    <name evidence="3" type="ORF">NDU88_004429</name>
</gene>
<dbReference type="AlphaFoldDB" id="A0AAV7NJN1"/>
<reference evidence="3" key="1">
    <citation type="journal article" date="2022" name="bioRxiv">
        <title>Sequencing and chromosome-scale assembly of the giantPleurodeles waltlgenome.</title>
        <authorList>
            <person name="Brown T."/>
            <person name="Elewa A."/>
            <person name="Iarovenko S."/>
            <person name="Subramanian E."/>
            <person name="Araus A.J."/>
            <person name="Petzold A."/>
            <person name="Susuki M."/>
            <person name="Suzuki K.-i.T."/>
            <person name="Hayashi T."/>
            <person name="Toyoda A."/>
            <person name="Oliveira C."/>
            <person name="Osipova E."/>
            <person name="Leigh N.D."/>
            <person name="Simon A."/>
            <person name="Yun M.H."/>
        </authorList>
    </citation>
    <scope>NUCLEOTIDE SEQUENCE</scope>
    <source>
        <strain evidence="3">20211129_DDA</strain>
        <tissue evidence="3">Liver</tissue>
    </source>
</reference>
<keyword evidence="1" id="KW-1133">Transmembrane helix</keyword>
<keyword evidence="4" id="KW-1185">Reference proteome</keyword>
<dbReference type="EMBL" id="JANPWB010000012">
    <property type="protein sequence ID" value="KAJ1116211.1"/>
    <property type="molecule type" value="Genomic_DNA"/>
</dbReference>
<proteinExistence type="predicted"/>
<feature type="signal peptide" evidence="2">
    <location>
        <begin position="1"/>
        <end position="25"/>
    </location>
</feature>
<name>A0AAV7NJN1_PLEWA</name>
<organism evidence="3 4">
    <name type="scientific">Pleurodeles waltl</name>
    <name type="common">Iberian ribbed newt</name>
    <dbReference type="NCBI Taxonomy" id="8319"/>
    <lineage>
        <taxon>Eukaryota</taxon>
        <taxon>Metazoa</taxon>
        <taxon>Chordata</taxon>
        <taxon>Craniata</taxon>
        <taxon>Vertebrata</taxon>
        <taxon>Euteleostomi</taxon>
        <taxon>Amphibia</taxon>
        <taxon>Batrachia</taxon>
        <taxon>Caudata</taxon>
        <taxon>Salamandroidea</taxon>
        <taxon>Salamandridae</taxon>
        <taxon>Pleurodelinae</taxon>
        <taxon>Pleurodeles</taxon>
    </lineage>
</organism>
<protein>
    <submittedName>
        <fullName evidence="3">Uncharacterized protein</fullName>
    </submittedName>
</protein>
<dbReference type="InterPro" id="IPR031685">
    <property type="entry name" value="TEX29"/>
</dbReference>
<keyword evidence="1" id="KW-0812">Transmembrane</keyword>
<dbReference type="PANTHER" id="PTHR37339:SF1">
    <property type="entry name" value="TESTIS-EXPRESSED PROTEIN 29"/>
    <property type="match status" value="1"/>
</dbReference>
<evidence type="ECO:0000313" key="3">
    <source>
        <dbReference type="EMBL" id="KAJ1116211.1"/>
    </source>
</evidence>